<accession>A0A5S4V6B8</accession>
<proteinExistence type="predicted"/>
<organism evidence="1 2">
    <name type="scientific">Agromyces mariniharenae</name>
    <dbReference type="NCBI Taxonomy" id="2604423"/>
    <lineage>
        <taxon>Bacteria</taxon>
        <taxon>Bacillati</taxon>
        <taxon>Actinomycetota</taxon>
        <taxon>Actinomycetes</taxon>
        <taxon>Micrococcales</taxon>
        <taxon>Microbacteriaceae</taxon>
        <taxon>Agromyces</taxon>
    </lineage>
</organism>
<name>A0A5S4V6B8_9MICO</name>
<dbReference type="Proteomes" id="UP000325243">
    <property type="component" value="Unassembled WGS sequence"/>
</dbReference>
<keyword evidence="2" id="KW-1185">Reference proteome</keyword>
<evidence type="ECO:0000313" key="1">
    <source>
        <dbReference type="EMBL" id="TYL54576.1"/>
    </source>
</evidence>
<reference evidence="1 2" key="1">
    <citation type="submission" date="2019-08" db="EMBL/GenBank/DDBJ databases">
        <authorList>
            <person name="Hu J."/>
        </authorList>
    </citation>
    <scope>NUCLEOTIDE SEQUENCE [LARGE SCALE GENOMIC DNA]</scope>
    <source>
        <strain evidence="1 2">NEAU-184</strain>
    </source>
</reference>
<evidence type="ECO:0008006" key="3">
    <source>
        <dbReference type="Google" id="ProtNLM"/>
    </source>
</evidence>
<gene>
    <name evidence="1" type="ORF">FYC51_03710</name>
</gene>
<evidence type="ECO:0000313" key="2">
    <source>
        <dbReference type="Proteomes" id="UP000325243"/>
    </source>
</evidence>
<dbReference type="EMBL" id="VSSB01000001">
    <property type="protein sequence ID" value="TYL54576.1"/>
    <property type="molecule type" value="Genomic_DNA"/>
</dbReference>
<protein>
    <recommendedName>
        <fullName evidence="3">DUF1330 domain-containing protein</fullName>
    </recommendedName>
</protein>
<sequence>MCCLLWAQPGLEDDLVAYEDRVLALLPDYGIEVTERIRSDRGPQRPVEVQLYRVPGQALLDAYLADPRRLELAAERDRVVARTELFRVSSP</sequence>
<dbReference type="AlphaFoldDB" id="A0A5S4V6B8"/>
<comment type="caution">
    <text evidence="1">The sequence shown here is derived from an EMBL/GenBank/DDBJ whole genome shotgun (WGS) entry which is preliminary data.</text>
</comment>